<dbReference type="Proteomes" id="UP000248857">
    <property type="component" value="Unassembled WGS sequence"/>
</dbReference>
<comment type="caution">
    <text evidence="1">The sequence shown here is derived from an EMBL/GenBank/DDBJ whole genome shotgun (WGS) entry which is preliminary data.</text>
</comment>
<evidence type="ECO:0000313" key="1">
    <source>
        <dbReference type="EMBL" id="PZD70260.1"/>
    </source>
</evidence>
<organism evidence="1 2">
    <name type="scientific">Acaryochloris thomasi RCC1774</name>
    <dbReference type="NCBI Taxonomy" id="1764569"/>
    <lineage>
        <taxon>Bacteria</taxon>
        <taxon>Bacillati</taxon>
        <taxon>Cyanobacteriota</taxon>
        <taxon>Cyanophyceae</taxon>
        <taxon>Acaryochloridales</taxon>
        <taxon>Acaryochloridaceae</taxon>
        <taxon>Acaryochloris</taxon>
        <taxon>Acaryochloris thomasi</taxon>
    </lineage>
</organism>
<protein>
    <submittedName>
        <fullName evidence="1">Uncharacterized protein</fullName>
    </submittedName>
</protein>
<dbReference type="SUPFAM" id="SSF47162">
    <property type="entry name" value="Apolipoprotein"/>
    <property type="match status" value="1"/>
</dbReference>
<accession>A0A2W1J6S1</accession>
<evidence type="ECO:0000313" key="2">
    <source>
        <dbReference type="Proteomes" id="UP000248857"/>
    </source>
</evidence>
<dbReference type="AlphaFoldDB" id="A0A2W1J6S1"/>
<dbReference type="EMBL" id="PQWO01000047">
    <property type="protein sequence ID" value="PZD70260.1"/>
    <property type="molecule type" value="Genomic_DNA"/>
</dbReference>
<sequence length="139" mass="15843">MDDWLKQIQGEFSTITRDVDNLLWEMAKQGGKATEQLLDSSLEAMDDIEERVAPVFGDLSDRLDQTLETQFLYLDQHLTPWLEEVSAPVTQTINPWLQDHSACIGCRHYHGMAYGNNILVCAMYPYGPESDACKDWDSV</sequence>
<reference evidence="1 2" key="1">
    <citation type="journal article" date="2018" name="Sci. Rep.">
        <title>A novel species of the marine cyanobacterium Acaryochloris with a unique pigment content and lifestyle.</title>
        <authorList>
            <person name="Partensky F."/>
            <person name="Six C."/>
            <person name="Ratin M."/>
            <person name="Garczarek L."/>
            <person name="Vaulot D."/>
            <person name="Probert I."/>
            <person name="Calteau A."/>
            <person name="Gourvil P."/>
            <person name="Marie D."/>
            <person name="Grebert T."/>
            <person name="Bouchier C."/>
            <person name="Le Panse S."/>
            <person name="Gachenot M."/>
            <person name="Rodriguez F."/>
            <person name="Garrido J.L."/>
        </authorList>
    </citation>
    <scope>NUCLEOTIDE SEQUENCE [LARGE SCALE GENOMIC DNA]</scope>
    <source>
        <strain evidence="1 2">RCC1774</strain>
    </source>
</reference>
<gene>
    <name evidence="1" type="ORF">C1752_14873</name>
</gene>
<keyword evidence="2" id="KW-1185">Reference proteome</keyword>
<dbReference type="RefSeq" id="WP_110989189.1">
    <property type="nucleotide sequence ID" value="NZ_CAWNWM010000047.1"/>
</dbReference>
<dbReference type="OrthoDB" id="511993at2"/>
<name>A0A2W1J6S1_9CYAN</name>
<proteinExistence type="predicted"/>